<name>A0ABY2SQZ9_9HYPH</name>
<accession>A0ABY2SQZ9</accession>
<dbReference type="RefSeq" id="WP_136987928.1">
    <property type="nucleotide sequence ID" value="NZ_SZPQ01000001.1"/>
</dbReference>
<dbReference type="InterPro" id="IPR055592">
    <property type="entry name" value="DUF7168"/>
</dbReference>
<feature type="domain" description="DUF2786" evidence="1">
    <location>
        <begin position="8"/>
        <end position="46"/>
    </location>
</feature>
<protein>
    <submittedName>
        <fullName evidence="3">DUF2786 domain-containing protein</fullName>
    </submittedName>
</protein>
<sequence>MINDEAKRYLQKIKKLLSLAQRSTNPHEAASAMSKAQTLMQAHGITRTDVGLADINEVNSQGAPSNANAIPSYMNNLARVIAKAFGVKYFFSRNNVYRSGMPKRVAVFYGPHERPEIAAYAFDVLTRQLKGARNNFINGLHGNTKRGNKAARADQFCEGWVIGVHKIVTEFAIPEQEEKLIIAYLTWMEESGRIKTFESRGAKKAGNDDRARTEGYFSGLNAKLNQGVSGQEQTKIAFNSRGE</sequence>
<dbReference type="Pfam" id="PF10979">
    <property type="entry name" value="DUF2786"/>
    <property type="match status" value="1"/>
</dbReference>
<evidence type="ECO:0000259" key="2">
    <source>
        <dbReference type="Pfam" id="PF23771"/>
    </source>
</evidence>
<evidence type="ECO:0000313" key="4">
    <source>
        <dbReference type="Proteomes" id="UP000305202"/>
    </source>
</evidence>
<dbReference type="InterPro" id="IPR024498">
    <property type="entry name" value="DUF2786"/>
</dbReference>
<gene>
    <name evidence="3" type="ORF">FCN80_00870</name>
</gene>
<dbReference type="EMBL" id="SZPQ01000001">
    <property type="protein sequence ID" value="TKI08637.1"/>
    <property type="molecule type" value="Genomic_DNA"/>
</dbReference>
<dbReference type="Pfam" id="PF23771">
    <property type="entry name" value="DUF7168"/>
    <property type="match status" value="1"/>
</dbReference>
<feature type="domain" description="DUF7168" evidence="2">
    <location>
        <begin position="53"/>
        <end position="188"/>
    </location>
</feature>
<evidence type="ECO:0000259" key="1">
    <source>
        <dbReference type="Pfam" id="PF10979"/>
    </source>
</evidence>
<comment type="caution">
    <text evidence="3">The sequence shown here is derived from an EMBL/GenBank/DDBJ whole genome shotgun (WGS) entry which is preliminary data.</text>
</comment>
<organism evidence="3 4">
    <name type="scientific">Martelella alba</name>
    <dbReference type="NCBI Taxonomy" id="2590451"/>
    <lineage>
        <taxon>Bacteria</taxon>
        <taxon>Pseudomonadati</taxon>
        <taxon>Pseudomonadota</taxon>
        <taxon>Alphaproteobacteria</taxon>
        <taxon>Hyphomicrobiales</taxon>
        <taxon>Aurantimonadaceae</taxon>
        <taxon>Martelella</taxon>
    </lineage>
</organism>
<dbReference type="PIRSF" id="PIRSF028111">
    <property type="entry name" value="UCP028111"/>
    <property type="match status" value="1"/>
</dbReference>
<reference evidence="3 4" key="1">
    <citation type="submission" date="2019-04" db="EMBL/GenBank/DDBJ databases">
        <authorList>
            <person name="Li M."/>
            <person name="Gao C."/>
        </authorList>
    </citation>
    <scope>NUCLEOTIDE SEQUENCE [LARGE SCALE GENOMIC DNA]</scope>
    <source>
        <strain evidence="3 4">BGMRC 2031</strain>
    </source>
</reference>
<keyword evidence="4" id="KW-1185">Reference proteome</keyword>
<proteinExistence type="predicted"/>
<evidence type="ECO:0000313" key="3">
    <source>
        <dbReference type="EMBL" id="TKI08637.1"/>
    </source>
</evidence>
<dbReference type="InterPro" id="IPR016868">
    <property type="entry name" value="Phage_B3_Orf5"/>
</dbReference>
<dbReference type="Proteomes" id="UP000305202">
    <property type="component" value="Unassembled WGS sequence"/>
</dbReference>